<accession>W1PT96</accession>
<evidence type="ECO:0008006" key="7">
    <source>
        <dbReference type="Google" id="ProtNLM"/>
    </source>
</evidence>
<dbReference type="Gramene" id="ERN10510">
    <property type="protein sequence ID" value="ERN10510"/>
    <property type="gene ID" value="AMTR_s00166p00027770"/>
</dbReference>
<dbReference type="InterPro" id="IPR022278">
    <property type="entry name" value="Pser_aminoTfrase"/>
</dbReference>
<evidence type="ECO:0000313" key="6">
    <source>
        <dbReference type="Proteomes" id="UP000017836"/>
    </source>
</evidence>
<evidence type="ECO:0000256" key="2">
    <source>
        <dbReference type="ARBA" id="ARBA00022679"/>
    </source>
</evidence>
<dbReference type="GO" id="GO:0006564">
    <property type="term" value="P:L-serine biosynthetic process"/>
    <property type="evidence" value="ECO:0007669"/>
    <property type="project" value="InterPro"/>
</dbReference>
<dbReference type="AlphaFoldDB" id="W1PT96"/>
<sequence length="130" mass="14389">MASLTTPHSLLLQKPTQYLSTLSLSKRSSYSFNGCSYAKTQKALSITCIVISPSSLSTPLELSKPHKKERVFNFAAEPATLPSNVLKKAQFEFYICGNSGMSAMEMSHRGKDFFSISQTAELDLENTREL</sequence>
<proteinExistence type="predicted"/>
<dbReference type="InterPro" id="IPR015421">
    <property type="entry name" value="PyrdxlP-dep_Trfase_major"/>
</dbReference>
<evidence type="ECO:0000256" key="1">
    <source>
        <dbReference type="ARBA" id="ARBA00001933"/>
    </source>
</evidence>
<protein>
    <recommendedName>
        <fullName evidence="7">Aminotransferase class V domain-containing protein</fullName>
    </recommendedName>
</protein>
<dbReference type="PANTHER" id="PTHR43247:SF1">
    <property type="entry name" value="PHOSPHOSERINE AMINOTRANSFERASE"/>
    <property type="match status" value="1"/>
</dbReference>
<dbReference type="HOGENOM" id="CLU_1940981_0_0_1"/>
<dbReference type="Gene3D" id="3.40.640.10">
    <property type="entry name" value="Type I PLP-dependent aspartate aminotransferase-like (Major domain)"/>
    <property type="match status" value="1"/>
</dbReference>
<keyword evidence="6" id="KW-1185">Reference proteome</keyword>
<keyword evidence="3" id="KW-0663">Pyridoxal phosphate</keyword>
<evidence type="ECO:0000256" key="4">
    <source>
        <dbReference type="ARBA" id="ARBA00029440"/>
    </source>
</evidence>
<dbReference type="PANTHER" id="PTHR43247">
    <property type="entry name" value="PHOSPHOSERINE AMINOTRANSFERASE"/>
    <property type="match status" value="1"/>
</dbReference>
<comment type="cofactor">
    <cofactor evidence="1">
        <name>pyridoxal 5'-phosphate</name>
        <dbReference type="ChEBI" id="CHEBI:597326"/>
    </cofactor>
</comment>
<name>W1PT96_AMBTC</name>
<dbReference type="OMA" id="KALSITC"/>
<dbReference type="EMBL" id="KI392824">
    <property type="protein sequence ID" value="ERN10510.1"/>
    <property type="molecule type" value="Genomic_DNA"/>
</dbReference>
<gene>
    <name evidence="5" type="ORF">AMTR_s00166p00027770</name>
</gene>
<evidence type="ECO:0000256" key="3">
    <source>
        <dbReference type="ARBA" id="ARBA00022898"/>
    </source>
</evidence>
<organism evidence="5 6">
    <name type="scientific">Amborella trichopoda</name>
    <dbReference type="NCBI Taxonomy" id="13333"/>
    <lineage>
        <taxon>Eukaryota</taxon>
        <taxon>Viridiplantae</taxon>
        <taxon>Streptophyta</taxon>
        <taxon>Embryophyta</taxon>
        <taxon>Tracheophyta</taxon>
        <taxon>Spermatophyta</taxon>
        <taxon>Magnoliopsida</taxon>
        <taxon>Amborellales</taxon>
        <taxon>Amborellaceae</taxon>
        <taxon>Amborella</taxon>
    </lineage>
</organism>
<keyword evidence="2" id="KW-0808">Transferase</keyword>
<dbReference type="STRING" id="13333.W1PT96"/>
<dbReference type="eggNOG" id="KOG2790">
    <property type="taxonomic scope" value="Eukaryota"/>
</dbReference>
<dbReference type="Proteomes" id="UP000017836">
    <property type="component" value="Unassembled WGS sequence"/>
</dbReference>
<dbReference type="SUPFAM" id="SSF53383">
    <property type="entry name" value="PLP-dependent transferases"/>
    <property type="match status" value="1"/>
</dbReference>
<evidence type="ECO:0000313" key="5">
    <source>
        <dbReference type="EMBL" id="ERN10510.1"/>
    </source>
</evidence>
<comment type="pathway">
    <text evidence="4">Amino-acid biosynthesis.</text>
</comment>
<dbReference type="GO" id="GO:0004648">
    <property type="term" value="F:O-phospho-L-serine:2-oxoglutarate aminotransferase activity"/>
    <property type="evidence" value="ECO:0007669"/>
    <property type="project" value="InterPro"/>
</dbReference>
<reference evidence="6" key="1">
    <citation type="journal article" date="2013" name="Science">
        <title>The Amborella genome and the evolution of flowering plants.</title>
        <authorList>
            <consortium name="Amborella Genome Project"/>
        </authorList>
    </citation>
    <scope>NUCLEOTIDE SEQUENCE [LARGE SCALE GENOMIC DNA]</scope>
</reference>
<dbReference type="InterPro" id="IPR015424">
    <property type="entry name" value="PyrdxlP-dep_Trfase"/>
</dbReference>